<feature type="transmembrane region" description="Helical" evidence="1">
    <location>
        <begin position="156"/>
        <end position="177"/>
    </location>
</feature>
<protein>
    <recommendedName>
        <fullName evidence="6">DUF2306 domain-containing protein</fullName>
    </recommendedName>
</protein>
<dbReference type="RefSeq" id="WP_058472730.1">
    <property type="nucleotide sequence ID" value="NZ_CAAAIL010000011.1"/>
</dbReference>
<feature type="transmembrane region" description="Helical" evidence="1">
    <location>
        <begin position="183"/>
        <end position="201"/>
    </location>
</feature>
<feature type="transmembrane region" description="Helical" evidence="1">
    <location>
        <begin position="94"/>
        <end position="115"/>
    </location>
</feature>
<dbReference type="EMBL" id="LNYR01000006">
    <property type="protein sequence ID" value="KTD52681.1"/>
    <property type="molecule type" value="Genomic_DNA"/>
</dbReference>
<reference evidence="2 4" key="1">
    <citation type="submission" date="2015-11" db="EMBL/GenBank/DDBJ databases">
        <title>Genomic analysis of 38 Legionella species identifies large and diverse effector repertoires.</title>
        <authorList>
            <person name="Burstein D."/>
            <person name="Amaro F."/>
            <person name="Zusman T."/>
            <person name="Lifshitz Z."/>
            <person name="Cohen O."/>
            <person name="Gilbert J.A."/>
            <person name="Pupko T."/>
            <person name="Shuman H.A."/>
            <person name="Segal G."/>
        </authorList>
    </citation>
    <scope>NUCLEOTIDE SEQUENCE [LARGE SCALE GENOMIC DNA]</scope>
    <source>
        <strain evidence="2 4">ATCC 49507</strain>
    </source>
</reference>
<dbReference type="EMBL" id="UGOW01000001">
    <property type="protein sequence ID" value="STY19098.1"/>
    <property type="molecule type" value="Genomic_DNA"/>
</dbReference>
<evidence type="ECO:0000313" key="3">
    <source>
        <dbReference type="EMBL" id="STY19098.1"/>
    </source>
</evidence>
<dbReference type="Proteomes" id="UP000054639">
    <property type="component" value="Unassembled WGS sequence"/>
</dbReference>
<evidence type="ECO:0000256" key="1">
    <source>
        <dbReference type="SAM" id="Phobius"/>
    </source>
</evidence>
<evidence type="ECO:0000313" key="4">
    <source>
        <dbReference type="Proteomes" id="UP000054639"/>
    </source>
</evidence>
<keyword evidence="1" id="KW-1133">Transmembrane helix</keyword>
<name>A0A378L0C3_9GAMM</name>
<evidence type="ECO:0000313" key="5">
    <source>
        <dbReference type="Proteomes" id="UP000254230"/>
    </source>
</evidence>
<keyword evidence="1" id="KW-0812">Transmembrane</keyword>
<reference evidence="3 5" key="2">
    <citation type="submission" date="2018-06" db="EMBL/GenBank/DDBJ databases">
        <authorList>
            <consortium name="Pathogen Informatics"/>
            <person name="Doyle S."/>
        </authorList>
    </citation>
    <scope>NUCLEOTIDE SEQUENCE [LARGE SCALE GENOMIC DNA]</scope>
    <source>
        <strain evidence="3 5">NCTC12376</strain>
    </source>
</reference>
<dbReference type="OrthoDB" id="5653727at2"/>
<keyword evidence="4" id="KW-1185">Reference proteome</keyword>
<dbReference type="AlphaFoldDB" id="A0A378L0C3"/>
<keyword evidence="1" id="KW-0472">Membrane</keyword>
<evidence type="ECO:0008006" key="6">
    <source>
        <dbReference type="Google" id="ProtNLM"/>
    </source>
</evidence>
<feature type="transmembrane region" description="Helical" evidence="1">
    <location>
        <begin position="62"/>
        <end position="82"/>
    </location>
</feature>
<accession>A0A378L0C3</accession>
<feature type="transmembrane region" description="Helical" evidence="1">
    <location>
        <begin position="121"/>
        <end position="144"/>
    </location>
</feature>
<sequence length="214" mass="24307">MIFYFLLVIHILCGSISLACSVAAIATPKGSKTHKKYGRYFFYGMTGIFLTALPMAMIKSNIFLFLIAIFSYYLAYSGFRYARRREPAIPKSDWIICSAMILASIMMIIMGFWYFNTDKVQSAVLLIFGLLGGNFSFSDALIYYKGQVPYKLRITRHLGAMLGGTIAVFTAFLVTNITIEHSIYLWLGPTVLFTPIIIYWTNRVKKNKGLLNFQ</sequence>
<dbReference type="Proteomes" id="UP000254230">
    <property type="component" value="Unassembled WGS sequence"/>
</dbReference>
<evidence type="ECO:0000313" key="2">
    <source>
        <dbReference type="EMBL" id="KTD52681.1"/>
    </source>
</evidence>
<organism evidence="3 5">
    <name type="scientific">Legionella quateirensis</name>
    <dbReference type="NCBI Taxonomy" id="45072"/>
    <lineage>
        <taxon>Bacteria</taxon>
        <taxon>Pseudomonadati</taxon>
        <taxon>Pseudomonadota</taxon>
        <taxon>Gammaproteobacteria</taxon>
        <taxon>Legionellales</taxon>
        <taxon>Legionellaceae</taxon>
        <taxon>Legionella</taxon>
    </lineage>
</organism>
<proteinExistence type="predicted"/>
<feature type="transmembrane region" description="Helical" evidence="1">
    <location>
        <begin position="6"/>
        <end position="28"/>
    </location>
</feature>
<feature type="transmembrane region" description="Helical" evidence="1">
    <location>
        <begin position="40"/>
        <end position="56"/>
    </location>
</feature>
<gene>
    <name evidence="2" type="ORF">Lqua_0514</name>
    <name evidence="3" type="ORF">NCTC12376_02928</name>
</gene>